<sequence>MNNTGMSDTDALEPYERSKSFILDAFQEVSRTQHVRATRRAWKAHEIGKFSRNYVTKYAMLLWVCYTFFEQPNWCSKGGQDTCHAAHYPSWRLPNINKDEALSVELCFAACCVVEIIASAFAYGWKYFSFVHHRVLTILFCFAFFDIPYKYGNWETYFRVGPLLRISIYVAYSDELRKEFWYIGGMLPKMVGIAFIGLSMVAVFAWAGLLIFEGTPEGAEYFPTIFDSAWTLLVLMTTSNWPDAMLPAYSDKRSTAFFFIIFQLAGLFFFLNFILAMVYNEYLLQEKESLQLRSLEREANLDSAFQALGPDQNGKLKREKVMNLLGSFGHSESEQRLMFAALDKDGANQVGQEEFRNICTVIQLRFEKVQGSPLLKRFPWLSKTYAWLWVNEHLDLVDRIGDLVVLASGLFIFCTMESAENLWINIGDACFVFIFLLEIAIKGAVLGWG</sequence>
<feature type="transmembrane region" description="Helical" evidence="14">
    <location>
        <begin position="192"/>
        <end position="212"/>
    </location>
</feature>
<comment type="caution">
    <text evidence="16">The sequence shown here is derived from an EMBL/GenBank/DDBJ whole genome shotgun (WGS) entry which is preliminary data.</text>
</comment>
<keyword evidence="7" id="KW-0677">Repeat</keyword>
<keyword evidence="4" id="KW-0813">Transport</keyword>
<evidence type="ECO:0000256" key="10">
    <source>
        <dbReference type="ARBA" id="ARBA00022989"/>
    </source>
</evidence>
<keyword evidence="9" id="KW-0851">Voltage-gated channel</keyword>
<dbReference type="Gene3D" id="1.10.287.70">
    <property type="match status" value="1"/>
</dbReference>
<dbReference type="SUPFAM" id="SSF81324">
    <property type="entry name" value="Voltage-gated potassium channels"/>
    <property type="match status" value="1"/>
</dbReference>
<keyword evidence="5" id="KW-0107">Calcium channel</keyword>
<keyword evidence="13" id="KW-0407">Ion channel</keyword>
<dbReference type="AlphaFoldDB" id="A0AAE0C3A0"/>
<accession>A0AAE0C3A0</accession>
<dbReference type="PANTHER" id="PTHR46988">
    <property type="entry name" value="TWO PORE CALCIUM CHANNEL PROTEIN 1"/>
    <property type="match status" value="1"/>
</dbReference>
<evidence type="ECO:0000256" key="5">
    <source>
        <dbReference type="ARBA" id="ARBA00022673"/>
    </source>
</evidence>
<evidence type="ECO:0000256" key="7">
    <source>
        <dbReference type="ARBA" id="ARBA00022737"/>
    </source>
</evidence>
<organism evidence="16 17">
    <name type="scientific">Cymbomonas tetramitiformis</name>
    <dbReference type="NCBI Taxonomy" id="36881"/>
    <lineage>
        <taxon>Eukaryota</taxon>
        <taxon>Viridiplantae</taxon>
        <taxon>Chlorophyta</taxon>
        <taxon>Pyramimonadophyceae</taxon>
        <taxon>Pyramimonadales</taxon>
        <taxon>Pyramimonadaceae</taxon>
        <taxon>Cymbomonas</taxon>
    </lineage>
</organism>
<dbReference type="InterPro" id="IPR002048">
    <property type="entry name" value="EF_hand_dom"/>
</dbReference>
<protein>
    <recommendedName>
        <fullName evidence="15">EF-hand domain-containing protein</fullName>
    </recommendedName>
</protein>
<dbReference type="InterPro" id="IPR011992">
    <property type="entry name" value="EF-hand-dom_pair"/>
</dbReference>
<evidence type="ECO:0000256" key="14">
    <source>
        <dbReference type="SAM" id="Phobius"/>
    </source>
</evidence>
<keyword evidence="11" id="KW-0406">Ion transport</keyword>
<evidence type="ECO:0000256" key="8">
    <source>
        <dbReference type="ARBA" id="ARBA00022837"/>
    </source>
</evidence>
<evidence type="ECO:0000256" key="3">
    <source>
        <dbReference type="ARBA" id="ARBA00011738"/>
    </source>
</evidence>
<keyword evidence="5" id="KW-0109">Calcium transport</keyword>
<evidence type="ECO:0000256" key="2">
    <source>
        <dbReference type="ARBA" id="ARBA00009286"/>
    </source>
</evidence>
<feature type="transmembrane region" description="Helical" evidence="14">
    <location>
        <begin position="102"/>
        <end position="125"/>
    </location>
</feature>
<feature type="non-terminal residue" evidence="16">
    <location>
        <position position="449"/>
    </location>
</feature>
<dbReference type="SUPFAM" id="SSF47473">
    <property type="entry name" value="EF-hand"/>
    <property type="match status" value="1"/>
</dbReference>
<dbReference type="PROSITE" id="PS50222">
    <property type="entry name" value="EF_HAND_2"/>
    <property type="match status" value="1"/>
</dbReference>
<evidence type="ECO:0000256" key="12">
    <source>
        <dbReference type="ARBA" id="ARBA00023136"/>
    </source>
</evidence>
<feature type="transmembrane region" description="Helical" evidence="14">
    <location>
        <begin position="219"/>
        <end position="236"/>
    </location>
</feature>
<keyword evidence="10 14" id="KW-1133">Transmembrane helix</keyword>
<name>A0AAE0C3A0_9CHLO</name>
<keyword evidence="12 14" id="KW-0472">Membrane</keyword>
<dbReference type="InterPro" id="IPR005821">
    <property type="entry name" value="Ion_trans_dom"/>
</dbReference>
<dbReference type="Proteomes" id="UP001190700">
    <property type="component" value="Unassembled WGS sequence"/>
</dbReference>
<evidence type="ECO:0000256" key="4">
    <source>
        <dbReference type="ARBA" id="ARBA00022448"/>
    </source>
</evidence>
<dbReference type="PANTHER" id="PTHR46988:SF2">
    <property type="entry name" value="TWO PORE CALCIUM CHANNEL PROTEIN 1"/>
    <property type="match status" value="1"/>
</dbReference>
<keyword evidence="17" id="KW-1185">Reference proteome</keyword>
<comment type="similarity">
    <text evidence="2">Belongs to the calcium channel alpha-1 subunit (TC 1.A.1.11) family. Two pore calcium channel subfamily.</text>
</comment>
<comment type="subcellular location">
    <subcellularLocation>
        <location evidence="1">Membrane</location>
        <topology evidence="1">Multi-pass membrane protein</topology>
    </subcellularLocation>
</comment>
<feature type="transmembrane region" description="Helical" evidence="14">
    <location>
        <begin position="256"/>
        <end position="279"/>
    </location>
</feature>
<dbReference type="Pfam" id="PF00520">
    <property type="entry name" value="Ion_trans"/>
    <property type="match status" value="1"/>
</dbReference>
<evidence type="ECO:0000256" key="1">
    <source>
        <dbReference type="ARBA" id="ARBA00004141"/>
    </source>
</evidence>
<evidence type="ECO:0000256" key="11">
    <source>
        <dbReference type="ARBA" id="ARBA00023065"/>
    </source>
</evidence>
<evidence type="ECO:0000313" key="16">
    <source>
        <dbReference type="EMBL" id="KAK3246740.1"/>
    </source>
</evidence>
<dbReference type="EMBL" id="LGRX02029525">
    <property type="protein sequence ID" value="KAK3246740.1"/>
    <property type="molecule type" value="Genomic_DNA"/>
</dbReference>
<dbReference type="Gene3D" id="1.10.238.10">
    <property type="entry name" value="EF-hand"/>
    <property type="match status" value="1"/>
</dbReference>
<feature type="domain" description="EF-hand" evidence="15">
    <location>
        <begin position="330"/>
        <end position="365"/>
    </location>
</feature>
<evidence type="ECO:0000256" key="13">
    <source>
        <dbReference type="ARBA" id="ARBA00023303"/>
    </source>
</evidence>
<evidence type="ECO:0000259" key="15">
    <source>
        <dbReference type="PROSITE" id="PS50222"/>
    </source>
</evidence>
<comment type="subunit">
    <text evidence="3">Homodimer.</text>
</comment>
<keyword evidence="8" id="KW-0106">Calcium</keyword>
<evidence type="ECO:0000256" key="6">
    <source>
        <dbReference type="ARBA" id="ARBA00022692"/>
    </source>
</evidence>
<evidence type="ECO:0000256" key="9">
    <source>
        <dbReference type="ARBA" id="ARBA00022882"/>
    </source>
</evidence>
<dbReference type="GO" id="GO:0034702">
    <property type="term" value="C:monoatomic ion channel complex"/>
    <property type="evidence" value="ECO:0007669"/>
    <property type="project" value="UniProtKB-KW"/>
</dbReference>
<feature type="transmembrane region" description="Helical" evidence="14">
    <location>
        <begin position="131"/>
        <end position="149"/>
    </location>
</feature>
<dbReference type="GO" id="GO:0005245">
    <property type="term" value="F:voltage-gated calcium channel activity"/>
    <property type="evidence" value="ECO:0007669"/>
    <property type="project" value="InterPro"/>
</dbReference>
<proteinExistence type="inferred from homology"/>
<gene>
    <name evidence="16" type="ORF">CYMTET_43734</name>
</gene>
<keyword evidence="6 14" id="KW-0812">Transmembrane</keyword>
<evidence type="ECO:0000313" key="17">
    <source>
        <dbReference type="Proteomes" id="UP001190700"/>
    </source>
</evidence>
<reference evidence="16 17" key="1">
    <citation type="journal article" date="2015" name="Genome Biol. Evol.">
        <title>Comparative Genomics of a Bacterivorous Green Alga Reveals Evolutionary Causalities and Consequences of Phago-Mixotrophic Mode of Nutrition.</title>
        <authorList>
            <person name="Burns J.A."/>
            <person name="Paasch A."/>
            <person name="Narechania A."/>
            <person name="Kim E."/>
        </authorList>
    </citation>
    <scope>NUCLEOTIDE SEQUENCE [LARGE SCALE GENOMIC DNA]</scope>
    <source>
        <strain evidence="16 17">PLY_AMNH</strain>
    </source>
</reference>
<dbReference type="InterPro" id="IPR044581">
    <property type="entry name" value="TPC1_plant"/>
</dbReference>
<dbReference type="GO" id="GO:0005509">
    <property type="term" value="F:calcium ion binding"/>
    <property type="evidence" value="ECO:0007669"/>
    <property type="project" value="InterPro"/>
</dbReference>
<feature type="transmembrane region" description="Helical" evidence="14">
    <location>
        <begin position="422"/>
        <end position="441"/>
    </location>
</feature>